<dbReference type="Proteomes" id="UP000005632">
    <property type="component" value="Chromosome"/>
</dbReference>
<dbReference type="OrthoDB" id="9792518at2"/>
<accession>G8QXP3</accession>
<dbReference type="Gene3D" id="3.40.50.1000">
    <property type="entry name" value="HAD superfamily/HAD-like"/>
    <property type="match status" value="1"/>
</dbReference>
<protein>
    <submittedName>
        <fullName evidence="1">Putative phosphatase</fullName>
    </submittedName>
</protein>
<dbReference type="AlphaFoldDB" id="G8QXP3"/>
<organism evidence="1 2">
    <name type="scientific">Sphaerochaeta pleomorpha (strain ATCC BAA-1885 / DSM 22778 / Grapes)</name>
    <dbReference type="NCBI Taxonomy" id="158190"/>
    <lineage>
        <taxon>Bacteria</taxon>
        <taxon>Pseudomonadati</taxon>
        <taxon>Spirochaetota</taxon>
        <taxon>Spirochaetia</taxon>
        <taxon>Spirochaetales</taxon>
        <taxon>Sphaerochaetaceae</taxon>
        <taxon>Sphaerochaeta</taxon>
    </lineage>
</organism>
<dbReference type="SFLD" id="SFLDG01129">
    <property type="entry name" value="C1.5:_HAD__Beta-PGM__Phosphata"/>
    <property type="match status" value="1"/>
</dbReference>
<reference evidence="1 2" key="1">
    <citation type="submission" date="2011-11" db="EMBL/GenBank/DDBJ databases">
        <title>Complete sequence of Spirochaeta sp. grapes.</title>
        <authorList>
            <consortium name="US DOE Joint Genome Institute"/>
            <person name="Lucas S."/>
            <person name="Han J."/>
            <person name="Lapidus A."/>
            <person name="Cheng J.-F."/>
            <person name="Goodwin L."/>
            <person name="Pitluck S."/>
            <person name="Peters L."/>
            <person name="Ovchinnikova G."/>
            <person name="Munk A.C."/>
            <person name="Detter J.C."/>
            <person name="Han C."/>
            <person name="Tapia R."/>
            <person name="Land M."/>
            <person name="Hauser L."/>
            <person name="Kyrpides N."/>
            <person name="Ivanova N."/>
            <person name="Pagani I."/>
            <person name="Ritalahtilisa K."/>
            <person name="Loeffler F."/>
            <person name="Woyke T."/>
        </authorList>
    </citation>
    <scope>NUCLEOTIDE SEQUENCE [LARGE SCALE GENOMIC DNA]</scope>
    <source>
        <strain evidence="2">ATCC BAA-1885 / DSM 22778 / Grapes</strain>
    </source>
</reference>
<dbReference type="Gene3D" id="1.10.150.240">
    <property type="entry name" value="Putative phosphatase, domain 2"/>
    <property type="match status" value="1"/>
</dbReference>
<dbReference type="Pfam" id="PF13419">
    <property type="entry name" value="HAD_2"/>
    <property type="match status" value="1"/>
</dbReference>
<sequence length="215" mass="23751">MKFKLVIFDLDGTLMNTSPGIFDSANKAMVQLGRQPESDVKQLSKFIGPPIIQCFKNTYNLEDEFIEQAVANYRVEYSLHGQYNAVAYPQIIETLAQLKERGYLLAVGTLKHEELATNMMQYFELAPFFSSIRGADMGSKLTKADIVKNVLSDLKIDPSDAVLIGDTTHDLIGAKDSGVKFVAVDYGFGFPRGQQPIEGMLKVISSPGELLTFLG</sequence>
<gene>
    <name evidence="1" type="ordered locus">SpiGrapes_2937</name>
</gene>
<dbReference type="PRINTS" id="PR00413">
    <property type="entry name" value="HADHALOGNASE"/>
</dbReference>
<name>G8QXP3_SPHPG</name>
<evidence type="ECO:0000313" key="1">
    <source>
        <dbReference type="EMBL" id="AEV30687.1"/>
    </source>
</evidence>
<dbReference type="PANTHER" id="PTHR43434:SF20">
    <property type="entry name" value="5'-NUCLEOTIDASE"/>
    <property type="match status" value="1"/>
</dbReference>
<dbReference type="GO" id="GO:0005829">
    <property type="term" value="C:cytosol"/>
    <property type="evidence" value="ECO:0007669"/>
    <property type="project" value="TreeGrafter"/>
</dbReference>
<dbReference type="HOGENOM" id="CLU_045011_19_2_12"/>
<evidence type="ECO:0000313" key="2">
    <source>
        <dbReference type="Proteomes" id="UP000005632"/>
    </source>
</evidence>
<proteinExistence type="predicted"/>
<dbReference type="SFLD" id="SFLDS00003">
    <property type="entry name" value="Haloacid_Dehalogenase"/>
    <property type="match status" value="1"/>
</dbReference>
<dbReference type="STRING" id="158190.SpiGrapes_2937"/>
<dbReference type="InterPro" id="IPR023214">
    <property type="entry name" value="HAD_sf"/>
</dbReference>
<dbReference type="InterPro" id="IPR023198">
    <property type="entry name" value="PGP-like_dom2"/>
</dbReference>
<keyword evidence="2" id="KW-1185">Reference proteome</keyword>
<dbReference type="InterPro" id="IPR036412">
    <property type="entry name" value="HAD-like_sf"/>
</dbReference>
<dbReference type="SUPFAM" id="SSF56784">
    <property type="entry name" value="HAD-like"/>
    <property type="match status" value="1"/>
</dbReference>
<dbReference type="KEGG" id="sgp:SpiGrapes_2937"/>
<dbReference type="InterPro" id="IPR006439">
    <property type="entry name" value="HAD-SF_hydro_IA"/>
</dbReference>
<dbReference type="eggNOG" id="COG0546">
    <property type="taxonomic scope" value="Bacteria"/>
</dbReference>
<dbReference type="RefSeq" id="WP_014271526.1">
    <property type="nucleotide sequence ID" value="NC_016633.1"/>
</dbReference>
<dbReference type="InterPro" id="IPR041492">
    <property type="entry name" value="HAD_2"/>
</dbReference>
<dbReference type="GO" id="GO:0004713">
    <property type="term" value="F:protein tyrosine kinase activity"/>
    <property type="evidence" value="ECO:0007669"/>
    <property type="project" value="TreeGrafter"/>
</dbReference>
<dbReference type="PANTHER" id="PTHR43434">
    <property type="entry name" value="PHOSPHOGLYCOLATE PHOSPHATASE"/>
    <property type="match status" value="1"/>
</dbReference>
<dbReference type="InterPro" id="IPR050155">
    <property type="entry name" value="HAD-like_hydrolase_sf"/>
</dbReference>
<dbReference type="EMBL" id="CP003155">
    <property type="protein sequence ID" value="AEV30687.1"/>
    <property type="molecule type" value="Genomic_DNA"/>
</dbReference>